<dbReference type="EMBL" id="UGOL01000001">
    <property type="protein sequence ID" value="STX80986.1"/>
    <property type="molecule type" value="Genomic_DNA"/>
</dbReference>
<proteinExistence type="predicted"/>
<organism evidence="1 2">
    <name type="scientific">Legionella pneumophila</name>
    <dbReference type="NCBI Taxonomy" id="446"/>
    <lineage>
        <taxon>Bacteria</taxon>
        <taxon>Pseudomonadati</taxon>
        <taxon>Pseudomonadota</taxon>
        <taxon>Gammaproteobacteria</taxon>
        <taxon>Legionellales</taxon>
        <taxon>Legionellaceae</taxon>
        <taxon>Legionella</taxon>
    </lineage>
</organism>
<evidence type="ECO:0000313" key="1">
    <source>
        <dbReference type="EMBL" id="STX80986.1"/>
    </source>
</evidence>
<reference evidence="1 2" key="1">
    <citation type="submission" date="2018-06" db="EMBL/GenBank/DDBJ databases">
        <authorList>
            <consortium name="Pathogen Informatics"/>
            <person name="Doyle S."/>
        </authorList>
    </citation>
    <scope>NUCLEOTIDE SEQUENCE [LARGE SCALE GENOMIC DNA]</scope>
    <source>
        <strain evidence="1 2">NCTC12000</strain>
    </source>
</reference>
<dbReference type="RefSeq" id="WP_027219904.1">
    <property type="nucleotide sequence ID" value="NZ_CAXYJC010000010.1"/>
</dbReference>
<gene>
    <name evidence="1" type="ORF">NCTC12000_03013</name>
</gene>
<dbReference type="Proteomes" id="UP000254631">
    <property type="component" value="Unassembled WGS sequence"/>
</dbReference>
<evidence type="ECO:0000313" key="2">
    <source>
        <dbReference type="Proteomes" id="UP000254631"/>
    </source>
</evidence>
<dbReference type="AlphaFoldDB" id="A0A378K8D7"/>
<sequence>MSKIIDSLKNSDVPHLYLLNIGLTREEYYDTSKMSRDEKRQLVNNIIMKASHEEILKIINDLMALELSIESNDPIRTGNRLIGQLLLGYITKIDQKNFITFYDKEIKNGDKTLGDYIIPEQVKQIWAIIKNAAAKYFTENLRDDDYQAFLNKGFKIIPIFYYQQQFPEITPEQYIQGLRPIELTRERDEIKEAFHRNLATDVAIPEFAANDDLKTRLNEIKTHILTTEWKVGNYLLFKGGVMHGNKRLPHRVNDVLDLIEKVEQGKLAPKVAYAQIVEKAKEALDNPRKGRFSETTNFYQDIYNHHILSDNYQFNHTVELTTDQVHLL</sequence>
<name>A0A378K8D7_LEGPN</name>
<accession>A0A378K8D7</accession>
<protein>
    <submittedName>
        <fullName evidence="1">Uncharacterized protein</fullName>
    </submittedName>
</protein>